<keyword evidence="3" id="KW-0808">Transferase</keyword>
<protein>
    <submittedName>
        <fullName evidence="3">Glucosamine--fructose-6-phosphate aminotransferase</fullName>
    </submittedName>
</protein>
<accession>A0A3S4IHQ5</accession>
<keyword evidence="1" id="KW-0315">Glutamine amidotransferase</keyword>
<dbReference type="Gene3D" id="3.60.20.10">
    <property type="entry name" value="Glutamine Phosphoribosylpyrophosphate, subunit 1, domain 1"/>
    <property type="match status" value="1"/>
</dbReference>
<dbReference type="PROSITE" id="PS51278">
    <property type="entry name" value="GATASE_TYPE_2"/>
    <property type="match status" value="1"/>
</dbReference>
<evidence type="ECO:0000259" key="2">
    <source>
        <dbReference type="PROSITE" id="PS51278"/>
    </source>
</evidence>
<feature type="domain" description="Glutamine amidotransferase type-2" evidence="2">
    <location>
        <begin position="1"/>
        <end position="188"/>
    </location>
</feature>
<dbReference type="PANTHER" id="PTHR42824">
    <property type="entry name" value="GLUTAMINE AMIDOTRANSFERASE"/>
    <property type="match status" value="1"/>
</dbReference>
<dbReference type="SUPFAM" id="SSF56235">
    <property type="entry name" value="N-terminal nucleophile aminohydrolases (Ntn hydrolases)"/>
    <property type="match status" value="1"/>
</dbReference>
<keyword evidence="3" id="KW-0032">Aminotransferase</keyword>
<evidence type="ECO:0000313" key="4">
    <source>
        <dbReference type="Proteomes" id="UP000275777"/>
    </source>
</evidence>
<dbReference type="Proteomes" id="UP000275777">
    <property type="component" value="Chromosome"/>
</dbReference>
<evidence type="ECO:0000313" key="3">
    <source>
        <dbReference type="EMBL" id="VEB43817.1"/>
    </source>
</evidence>
<dbReference type="Pfam" id="PF13230">
    <property type="entry name" value="GATase_4"/>
    <property type="match status" value="1"/>
</dbReference>
<dbReference type="EMBL" id="LR134182">
    <property type="protein sequence ID" value="VEB43817.1"/>
    <property type="molecule type" value="Genomic_DNA"/>
</dbReference>
<dbReference type="PANTHER" id="PTHR42824:SF1">
    <property type="entry name" value="GLUTAMINE AMIDOTRANSFERASE YAFJ-RELATED"/>
    <property type="match status" value="1"/>
</dbReference>
<reference evidence="3 4" key="1">
    <citation type="submission" date="2018-12" db="EMBL/GenBank/DDBJ databases">
        <authorList>
            <consortium name="Pathogen Informatics"/>
        </authorList>
    </citation>
    <scope>NUCLEOTIDE SEQUENCE [LARGE SCALE GENOMIC DNA]</scope>
    <source>
        <strain evidence="3 4">NCTC9695</strain>
    </source>
</reference>
<evidence type="ECO:0000256" key="1">
    <source>
        <dbReference type="ARBA" id="ARBA00022962"/>
    </source>
</evidence>
<gene>
    <name evidence="3" type="ORF">NCTC9695_04277</name>
</gene>
<dbReference type="InterPro" id="IPR017932">
    <property type="entry name" value="GATase_2_dom"/>
</dbReference>
<dbReference type="InterPro" id="IPR026869">
    <property type="entry name" value="EgtC-like"/>
</dbReference>
<dbReference type="CDD" id="cd01908">
    <property type="entry name" value="YafJ"/>
    <property type="match status" value="1"/>
</dbReference>
<sequence>MESPVADLVRRYPIKSENVIAHIRKATQGEVNLANTHPFMREMWGQYWIFAHNGNLESFHPEAGEHYRAVGTTDSERAFCHLLEKLRAKWAEPPEAEALFEEVARLAAEISARGVFNFMLSNGEALFVHCSTHLHYIIRRAPFNTAHLVDDDVSVDFSTVTTPRDQVAMIATQPLTDNEAWTALSPAN</sequence>
<dbReference type="InterPro" id="IPR029055">
    <property type="entry name" value="Ntn_hydrolases_N"/>
</dbReference>
<organism evidence="3 4">
    <name type="scientific">Chromobacterium violaceum</name>
    <dbReference type="NCBI Taxonomy" id="536"/>
    <lineage>
        <taxon>Bacteria</taxon>
        <taxon>Pseudomonadati</taxon>
        <taxon>Pseudomonadota</taxon>
        <taxon>Betaproteobacteria</taxon>
        <taxon>Neisseriales</taxon>
        <taxon>Chromobacteriaceae</taxon>
        <taxon>Chromobacterium</taxon>
    </lineage>
</organism>
<proteinExistence type="predicted"/>
<name>A0A3S4IHQ5_CHRVL</name>
<dbReference type="GO" id="GO:0008483">
    <property type="term" value="F:transaminase activity"/>
    <property type="evidence" value="ECO:0007669"/>
    <property type="project" value="UniProtKB-KW"/>
</dbReference>
<dbReference type="AlphaFoldDB" id="A0A3S4IHQ5"/>